<name>A0A1Y5EQA3_COLPS</name>
<feature type="domain" description="Protein kinase" evidence="8">
    <location>
        <begin position="509"/>
        <end position="770"/>
    </location>
</feature>
<dbReference type="AlphaFoldDB" id="A0A1Y5EQA3"/>
<proteinExistence type="predicted"/>
<dbReference type="SUPFAM" id="SSF56112">
    <property type="entry name" value="Protein kinase-like (PK-like)"/>
    <property type="match status" value="1"/>
</dbReference>
<keyword evidence="2 5" id="KW-0547">Nucleotide-binding</keyword>
<sequence length="782" mass="88413">MVKRFLPIYHTGWFYLLLLFWGFSFWYASIGGLNQINQLNIQWLSQLKPSPVLSDKKPSLDVNDVLTLHSEFNDQDIKSVTTLLSYYPNSQITLLGQQSSNFMKKLEAYLSSKPRNSKIVIGSSQVSSASPLKSQATMPFSPLLNWFRFSSNTNTEMLSSKYFIFSPFLQSERQTFPLVWQQKGMLYLSLPGEIVKQLSPNTELLIQQNWQLSLIKQKSTLAPEKSPLGFFGEVFIPGNLSSINEENQERHVEPDASLPRLATVTEFIQQYSPTSNNRPKYKVIFITDNRNSQDKILKPLVNKLVQNDYVYQSLVIILFAWLLLLLGISLTWFIGRLSLKQQSISVLSYVLLLYMLQYFFFNQQQWLEVTPIIMVIMGTWLLLFAYQKEYKLFLAALNYHATSNTTDRYLASSNAKASSKVKPKVKVGIKSKIKNLLTNKRVKSVQVKHSASLSEENTNEASHNQFPPVNRPSSVSENDIEQTLAIVDTPVNSKTSMNHQMSVENFGRYQVEGVLGKGAMGIVYQGVDPKINRHVAIKTLQLSNDIDSPEFGEAKARFFREAQTAGGLSHANIVTIYDVGEDNHLGYIAMDLLTGAPLSLFTQVDKLLPTPLVYQLLIQITDALEYAHQQNVVHRDIKPANIIYDDDLFKVTVTDFGIAYVSDNSNTRTGIIMGSPYYMSPEQILGLKVDGRSDIFSLGVTFYQLLCGHLPFEGESIATVAYQITKAKAIAVNQRNTNLPTSAMRICSKAMHKDIDKRFQSMSEFKLALANALKRDFKITAN</sequence>
<keyword evidence="3" id="KW-0418">Kinase</keyword>
<feature type="region of interest" description="Disordered" evidence="6">
    <location>
        <begin position="449"/>
        <end position="475"/>
    </location>
</feature>
<feature type="binding site" evidence="5">
    <location>
        <position position="538"/>
    </location>
    <ligand>
        <name>ATP</name>
        <dbReference type="ChEBI" id="CHEBI:30616"/>
    </ligand>
</feature>
<dbReference type="EMBL" id="MAAF01000007">
    <property type="protein sequence ID" value="OUR84902.1"/>
    <property type="molecule type" value="Genomic_DNA"/>
</dbReference>
<reference evidence="10" key="1">
    <citation type="journal article" date="2017" name="Proc. Natl. Acad. Sci. U.S.A.">
        <title>Simulation of Deepwater Horizon oil plume reveals substrate specialization within a complex community of hydrocarbon degraders.</title>
        <authorList>
            <person name="Hu P."/>
            <person name="Dubinsky E.A."/>
            <person name="Probst A.J."/>
            <person name="Wang J."/>
            <person name="Sieber C.M.K."/>
            <person name="Tom L.M."/>
            <person name="Gardinali P."/>
            <person name="Banfield J.F."/>
            <person name="Atlas R.M."/>
            <person name="Andersen G.L."/>
        </authorList>
    </citation>
    <scope>NUCLEOTIDE SEQUENCE [LARGE SCALE GENOMIC DNA]</scope>
</reference>
<gene>
    <name evidence="9" type="ORF">A9Q75_00730</name>
</gene>
<feature type="transmembrane region" description="Helical" evidence="7">
    <location>
        <begin position="366"/>
        <end position="386"/>
    </location>
</feature>
<feature type="transmembrane region" description="Helical" evidence="7">
    <location>
        <begin position="309"/>
        <end position="332"/>
    </location>
</feature>
<dbReference type="PROSITE" id="PS00107">
    <property type="entry name" value="PROTEIN_KINASE_ATP"/>
    <property type="match status" value="1"/>
</dbReference>
<keyword evidence="7" id="KW-1133">Transmembrane helix</keyword>
<protein>
    <recommendedName>
        <fullName evidence="8">Protein kinase domain-containing protein</fullName>
    </recommendedName>
</protein>
<dbReference type="PROSITE" id="PS50011">
    <property type="entry name" value="PROTEIN_KINASE_DOM"/>
    <property type="match status" value="1"/>
</dbReference>
<evidence type="ECO:0000256" key="6">
    <source>
        <dbReference type="SAM" id="MobiDB-lite"/>
    </source>
</evidence>
<dbReference type="PANTHER" id="PTHR43289">
    <property type="entry name" value="MITOGEN-ACTIVATED PROTEIN KINASE KINASE KINASE 20-RELATED"/>
    <property type="match status" value="1"/>
</dbReference>
<organism evidence="9 10">
    <name type="scientific">Colwellia psychrerythraea</name>
    <name type="common">Vibrio psychroerythus</name>
    <dbReference type="NCBI Taxonomy" id="28229"/>
    <lineage>
        <taxon>Bacteria</taxon>
        <taxon>Pseudomonadati</taxon>
        <taxon>Pseudomonadota</taxon>
        <taxon>Gammaproteobacteria</taxon>
        <taxon>Alteromonadales</taxon>
        <taxon>Colwelliaceae</taxon>
        <taxon>Colwellia</taxon>
    </lineage>
</organism>
<dbReference type="CDD" id="cd14014">
    <property type="entry name" value="STKc_PknB_like"/>
    <property type="match status" value="1"/>
</dbReference>
<evidence type="ECO:0000313" key="9">
    <source>
        <dbReference type="EMBL" id="OUR84902.1"/>
    </source>
</evidence>
<keyword evidence="1" id="KW-0808">Transferase</keyword>
<comment type="caution">
    <text evidence="9">The sequence shown here is derived from an EMBL/GenBank/DDBJ whole genome shotgun (WGS) entry which is preliminary data.</text>
</comment>
<dbReference type="InterPro" id="IPR008271">
    <property type="entry name" value="Ser/Thr_kinase_AS"/>
</dbReference>
<dbReference type="GO" id="GO:0004674">
    <property type="term" value="F:protein serine/threonine kinase activity"/>
    <property type="evidence" value="ECO:0007669"/>
    <property type="project" value="TreeGrafter"/>
</dbReference>
<dbReference type="Pfam" id="PF00069">
    <property type="entry name" value="Pkinase"/>
    <property type="match status" value="1"/>
</dbReference>
<dbReference type="InterPro" id="IPR000719">
    <property type="entry name" value="Prot_kinase_dom"/>
</dbReference>
<feature type="transmembrane region" description="Helical" evidence="7">
    <location>
        <begin position="12"/>
        <end position="30"/>
    </location>
</feature>
<evidence type="ECO:0000256" key="7">
    <source>
        <dbReference type="SAM" id="Phobius"/>
    </source>
</evidence>
<evidence type="ECO:0000256" key="5">
    <source>
        <dbReference type="PROSITE-ProRule" id="PRU10141"/>
    </source>
</evidence>
<dbReference type="SMART" id="SM00220">
    <property type="entry name" value="S_TKc"/>
    <property type="match status" value="1"/>
</dbReference>
<feature type="transmembrane region" description="Helical" evidence="7">
    <location>
        <begin position="344"/>
        <end position="360"/>
    </location>
</feature>
<evidence type="ECO:0000313" key="10">
    <source>
        <dbReference type="Proteomes" id="UP000243053"/>
    </source>
</evidence>
<dbReference type="PANTHER" id="PTHR43289:SF6">
    <property type="entry name" value="SERINE_THREONINE-PROTEIN KINASE NEKL-3"/>
    <property type="match status" value="1"/>
</dbReference>
<dbReference type="PROSITE" id="PS00108">
    <property type="entry name" value="PROTEIN_KINASE_ST"/>
    <property type="match status" value="1"/>
</dbReference>
<evidence type="ECO:0000256" key="1">
    <source>
        <dbReference type="ARBA" id="ARBA00022679"/>
    </source>
</evidence>
<evidence type="ECO:0000256" key="4">
    <source>
        <dbReference type="ARBA" id="ARBA00022840"/>
    </source>
</evidence>
<evidence type="ECO:0000256" key="3">
    <source>
        <dbReference type="ARBA" id="ARBA00022777"/>
    </source>
</evidence>
<dbReference type="GO" id="GO:0005524">
    <property type="term" value="F:ATP binding"/>
    <property type="evidence" value="ECO:0007669"/>
    <property type="project" value="UniProtKB-UniRule"/>
</dbReference>
<evidence type="ECO:0000259" key="8">
    <source>
        <dbReference type="PROSITE" id="PS50011"/>
    </source>
</evidence>
<dbReference type="InterPro" id="IPR011009">
    <property type="entry name" value="Kinase-like_dom_sf"/>
</dbReference>
<keyword evidence="7" id="KW-0812">Transmembrane</keyword>
<dbReference type="Proteomes" id="UP000243053">
    <property type="component" value="Unassembled WGS sequence"/>
</dbReference>
<dbReference type="Gene3D" id="3.30.200.20">
    <property type="entry name" value="Phosphorylase Kinase, domain 1"/>
    <property type="match status" value="1"/>
</dbReference>
<evidence type="ECO:0000256" key="2">
    <source>
        <dbReference type="ARBA" id="ARBA00022741"/>
    </source>
</evidence>
<keyword evidence="7" id="KW-0472">Membrane</keyword>
<keyword evidence="4 5" id="KW-0067">ATP-binding</keyword>
<dbReference type="InterPro" id="IPR017441">
    <property type="entry name" value="Protein_kinase_ATP_BS"/>
</dbReference>
<dbReference type="Gene3D" id="1.10.510.10">
    <property type="entry name" value="Transferase(Phosphotransferase) domain 1"/>
    <property type="match status" value="1"/>
</dbReference>
<accession>A0A1Y5EQA3</accession>